<sequence length="89" mass="10197">MHGRGATASDVTVAHKYCTHPEDKEANFQCDHCTEEVKPSPSTADLPKNELTKNLEEELLRRMRRFDENAMFTVVYGPRRASRQSQGKF</sequence>
<comment type="caution">
    <text evidence="1">The sequence shown here is derived from an EMBL/GenBank/DDBJ whole genome shotgun (WGS) entry which is preliminary data.</text>
</comment>
<dbReference type="AlphaFoldDB" id="A0A2G5UR25"/>
<evidence type="ECO:0000313" key="1">
    <source>
        <dbReference type="EMBL" id="PIC41696.1"/>
    </source>
</evidence>
<dbReference type="OrthoDB" id="5907191at2759"/>
<proteinExistence type="predicted"/>
<name>A0A2G5UR25_9PELO</name>
<gene>
    <name evidence="1" type="primary">Cnig_chr_III.g9030</name>
    <name evidence="1" type="ORF">B9Z55_009030</name>
</gene>
<evidence type="ECO:0000313" key="2">
    <source>
        <dbReference type="Proteomes" id="UP000230233"/>
    </source>
</evidence>
<accession>A0A2G5UR25</accession>
<dbReference type="EMBL" id="PDUG01000003">
    <property type="protein sequence ID" value="PIC41696.1"/>
    <property type="molecule type" value="Genomic_DNA"/>
</dbReference>
<organism evidence="1 2">
    <name type="scientific">Caenorhabditis nigoni</name>
    <dbReference type="NCBI Taxonomy" id="1611254"/>
    <lineage>
        <taxon>Eukaryota</taxon>
        <taxon>Metazoa</taxon>
        <taxon>Ecdysozoa</taxon>
        <taxon>Nematoda</taxon>
        <taxon>Chromadorea</taxon>
        <taxon>Rhabditida</taxon>
        <taxon>Rhabditina</taxon>
        <taxon>Rhabditomorpha</taxon>
        <taxon>Rhabditoidea</taxon>
        <taxon>Rhabditidae</taxon>
        <taxon>Peloderinae</taxon>
        <taxon>Caenorhabditis</taxon>
    </lineage>
</organism>
<keyword evidence="2" id="KW-1185">Reference proteome</keyword>
<protein>
    <submittedName>
        <fullName evidence="1">Uncharacterized protein</fullName>
    </submittedName>
</protein>
<reference evidence="2" key="1">
    <citation type="submission" date="2017-10" db="EMBL/GenBank/DDBJ databases">
        <title>Rapid genome shrinkage in a self-fertile nematode reveals novel sperm competition proteins.</title>
        <authorList>
            <person name="Yin D."/>
            <person name="Schwarz E.M."/>
            <person name="Thomas C.G."/>
            <person name="Felde R.L."/>
            <person name="Korf I.F."/>
            <person name="Cutter A.D."/>
            <person name="Schartner C.M."/>
            <person name="Ralston E.J."/>
            <person name="Meyer B.J."/>
            <person name="Haag E.S."/>
        </authorList>
    </citation>
    <scope>NUCLEOTIDE SEQUENCE [LARGE SCALE GENOMIC DNA]</scope>
    <source>
        <strain evidence="2">JU1422</strain>
    </source>
</reference>
<dbReference type="Proteomes" id="UP000230233">
    <property type="component" value="Chromosome III"/>
</dbReference>